<dbReference type="InterPro" id="IPR029058">
    <property type="entry name" value="AB_hydrolase_fold"/>
</dbReference>
<dbReference type="Gene3D" id="3.10.450.50">
    <property type="match status" value="1"/>
</dbReference>
<dbReference type="InterPro" id="IPR022742">
    <property type="entry name" value="Hydrolase_4"/>
</dbReference>
<dbReference type="PANTHER" id="PTHR43265">
    <property type="entry name" value="ESTERASE ESTD"/>
    <property type="match status" value="1"/>
</dbReference>
<dbReference type="Pfam" id="PF12146">
    <property type="entry name" value="Hydrolase_4"/>
    <property type="match status" value="1"/>
</dbReference>
<keyword evidence="2" id="KW-0378">Hydrolase</keyword>
<accession>A0A553W9J6</accession>
<reference evidence="2 3" key="1">
    <citation type="submission" date="2019-07" db="EMBL/GenBank/DDBJ databases">
        <authorList>
            <person name="Park M."/>
        </authorList>
    </citation>
    <scope>NUCLEOTIDE SEQUENCE [LARGE SCALE GENOMIC DNA]</scope>
    <source>
        <strain evidence="2 3">KCTC32445</strain>
    </source>
</reference>
<dbReference type="EMBL" id="VKKU01000002">
    <property type="protein sequence ID" value="TSB01363.1"/>
    <property type="molecule type" value="Genomic_DNA"/>
</dbReference>
<dbReference type="SUPFAM" id="SSF53474">
    <property type="entry name" value="alpha/beta-Hydrolases"/>
    <property type="match status" value="1"/>
</dbReference>
<dbReference type="RefSeq" id="WP_143776573.1">
    <property type="nucleotide sequence ID" value="NZ_VKKU01000002.1"/>
</dbReference>
<dbReference type="PANTHER" id="PTHR43265:SF1">
    <property type="entry name" value="ESTERASE ESTD"/>
    <property type="match status" value="1"/>
</dbReference>
<dbReference type="OrthoDB" id="1412847at2"/>
<protein>
    <submittedName>
        <fullName evidence="2">Alpha/beta hydrolase</fullName>
    </submittedName>
</protein>
<evidence type="ECO:0000259" key="1">
    <source>
        <dbReference type="Pfam" id="PF12146"/>
    </source>
</evidence>
<organism evidence="2 3">
    <name type="scientific">Sphingorhabdus contaminans</name>
    <dbReference type="NCBI Taxonomy" id="1343899"/>
    <lineage>
        <taxon>Bacteria</taxon>
        <taxon>Pseudomonadati</taxon>
        <taxon>Pseudomonadota</taxon>
        <taxon>Alphaproteobacteria</taxon>
        <taxon>Sphingomonadales</taxon>
        <taxon>Sphingomonadaceae</taxon>
        <taxon>Sphingorhabdus</taxon>
    </lineage>
</organism>
<proteinExistence type="predicted"/>
<dbReference type="InterPro" id="IPR053145">
    <property type="entry name" value="AB_hydrolase_Est10"/>
</dbReference>
<dbReference type="GO" id="GO:0052689">
    <property type="term" value="F:carboxylic ester hydrolase activity"/>
    <property type="evidence" value="ECO:0007669"/>
    <property type="project" value="TreeGrafter"/>
</dbReference>
<dbReference type="AlphaFoldDB" id="A0A553W9J6"/>
<keyword evidence="3" id="KW-1185">Reference proteome</keyword>
<evidence type="ECO:0000313" key="3">
    <source>
        <dbReference type="Proteomes" id="UP000320160"/>
    </source>
</evidence>
<evidence type="ECO:0000313" key="2">
    <source>
        <dbReference type="EMBL" id="TSB01363.1"/>
    </source>
</evidence>
<comment type="caution">
    <text evidence="2">The sequence shown here is derived from an EMBL/GenBank/DDBJ whole genome shotgun (WGS) entry which is preliminary data.</text>
</comment>
<gene>
    <name evidence="2" type="ORF">FOM92_09120</name>
</gene>
<feature type="domain" description="Serine aminopeptidase S33" evidence="1">
    <location>
        <begin position="295"/>
        <end position="385"/>
    </location>
</feature>
<dbReference type="InterPro" id="IPR032710">
    <property type="entry name" value="NTF2-like_dom_sf"/>
</dbReference>
<dbReference type="SUPFAM" id="SSF54427">
    <property type="entry name" value="NTF2-like"/>
    <property type="match status" value="1"/>
</dbReference>
<dbReference type="Proteomes" id="UP000320160">
    <property type="component" value="Unassembled WGS sequence"/>
</dbReference>
<sequence length="557" mass="60440">MFASLLLAMAAQAAPTDPFAALRDAYARRDAGLAAEIYTNEAEVEYRYEGVPKEVYVGRSAIQSSFNSLFASVDAADRLDLNFRFISKTPNAAEGYYRLRVGRKNASYGKFTVRISADGKFERDLSTSATREDFEETPGPVALAADAEDLDREYYAALTGRYRLPDGCALVVTRSVVRLFVRNSCTQEWRGLSRVSGREWTAGNFAVDPAVTSHYRFAEIADGYSPSLTFTDKGGKVQQALRQDSYTTQNVRFVSEDGTLIAGTVYLPLGKKGRRPATVMVHGSGPQDRDGFASVIAVMADAMAAEGRIVLAYDKRGSGLSGGNGDQASFETLASDARSAMRMLALRPDVEPSKIGLAGSSQAGWVIAKAIEAGAAPADVLLLGAAGSALSVRQQNLYNTDIQMRCSNIGPADRRVALDQQSAFFDFLADPKQAARLDKITNDASARKPIADWLFPKSSSVDRSDGSWFNVLAIDFDPLPVWKSYRGKTLFLFGEYDDATPTPVAIKRLRGSKIVTRTLASAQHLGLVAQSTCAAGLSEVSRFAPSFFRSLSDYARY</sequence>
<name>A0A553W9J6_9SPHN</name>
<dbReference type="Gene3D" id="3.40.50.1820">
    <property type="entry name" value="alpha/beta hydrolase"/>
    <property type="match status" value="1"/>
</dbReference>